<dbReference type="InterPro" id="IPR050754">
    <property type="entry name" value="FKBP4/5/8-like"/>
</dbReference>
<dbReference type="PROSITE" id="PS50005">
    <property type="entry name" value="TPR"/>
    <property type="match status" value="1"/>
</dbReference>
<dbReference type="InterPro" id="IPR011990">
    <property type="entry name" value="TPR-like_helical_dom_sf"/>
</dbReference>
<dbReference type="Proteomes" id="UP000239899">
    <property type="component" value="Unassembled WGS sequence"/>
</dbReference>
<name>A0A2P6TK13_CHLSO</name>
<dbReference type="GO" id="GO:0016853">
    <property type="term" value="F:isomerase activity"/>
    <property type="evidence" value="ECO:0007669"/>
    <property type="project" value="UniProtKB-KW"/>
</dbReference>
<reference evidence="2 3" key="1">
    <citation type="journal article" date="2018" name="Plant J.">
        <title>Genome sequences of Chlorella sorokiniana UTEX 1602 and Micractinium conductrix SAG 241.80: implications to maltose excretion by a green alga.</title>
        <authorList>
            <person name="Arriola M.B."/>
            <person name="Velmurugan N."/>
            <person name="Zhang Y."/>
            <person name="Plunkett M.H."/>
            <person name="Hondzo H."/>
            <person name="Barney B.M."/>
        </authorList>
    </citation>
    <scope>NUCLEOTIDE SEQUENCE [LARGE SCALE GENOMIC DNA]</scope>
    <source>
        <strain evidence="3">UTEX 1602</strain>
    </source>
</reference>
<proteinExistence type="predicted"/>
<dbReference type="SMART" id="SM00028">
    <property type="entry name" value="TPR"/>
    <property type="match status" value="3"/>
</dbReference>
<sequence>MFGGGDVANAFGTEQGKAMEASFKEFLARPENAALVEAQQRKEAKQSIQLQEKIRALEFRDKVLEAEYDAQKNIAPFLENRVLRRIVQTFTNDPSGDFGKWAQNPRVIEMLREAKRLMDEGYLTEDEVEHHILRQLQDPKHEAHEDFKRKTRQVVRLPTDQLVGALNEHLTERRKGNDAYRSGDYVKALHHYERAAAIVELVQGLSRADQAEVDINKVAIYLNLAAVHMAQKEYGAAVGFCDKALELQPGNFKALLRRCRAYTGRHDYAAAEADLETLRDLEPYSIEVAEQAMALERARQVDRRKEASVFGSMFERGSLGTSTA</sequence>
<comment type="caution">
    <text evidence="2">The sequence shown here is derived from an EMBL/GenBank/DDBJ whole genome shotgun (WGS) entry which is preliminary data.</text>
</comment>
<protein>
    <submittedName>
        <fullName evidence="2">Peptidyl-prolyl cis-trans isomerase D</fullName>
    </submittedName>
</protein>
<keyword evidence="3" id="KW-1185">Reference proteome</keyword>
<evidence type="ECO:0000313" key="3">
    <source>
        <dbReference type="Proteomes" id="UP000239899"/>
    </source>
</evidence>
<keyword evidence="2" id="KW-0413">Isomerase</keyword>
<dbReference type="InterPro" id="IPR019734">
    <property type="entry name" value="TPR_rpt"/>
</dbReference>
<dbReference type="SUPFAM" id="SSF48452">
    <property type="entry name" value="TPR-like"/>
    <property type="match status" value="1"/>
</dbReference>
<feature type="repeat" description="TPR" evidence="1">
    <location>
        <begin position="218"/>
        <end position="251"/>
    </location>
</feature>
<evidence type="ECO:0000256" key="1">
    <source>
        <dbReference type="PROSITE-ProRule" id="PRU00339"/>
    </source>
</evidence>
<keyword evidence="1" id="KW-0802">TPR repeat</keyword>
<evidence type="ECO:0000313" key="2">
    <source>
        <dbReference type="EMBL" id="PRW44423.1"/>
    </source>
</evidence>
<dbReference type="PANTHER" id="PTHR46512">
    <property type="entry name" value="PEPTIDYLPROLYL ISOMERASE"/>
    <property type="match status" value="1"/>
</dbReference>
<dbReference type="Pfam" id="PF14559">
    <property type="entry name" value="TPR_19"/>
    <property type="match status" value="1"/>
</dbReference>
<gene>
    <name evidence="2" type="ORF">C2E21_6820</name>
</gene>
<organism evidence="2 3">
    <name type="scientific">Chlorella sorokiniana</name>
    <name type="common">Freshwater green alga</name>
    <dbReference type="NCBI Taxonomy" id="3076"/>
    <lineage>
        <taxon>Eukaryota</taxon>
        <taxon>Viridiplantae</taxon>
        <taxon>Chlorophyta</taxon>
        <taxon>core chlorophytes</taxon>
        <taxon>Trebouxiophyceae</taxon>
        <taxon>Chlorellales</taxon>
        <taxon>Chlorellaceae</taxon>
        <taxon>Chlorella clade</taxon>
        <taxon>Chlorella</taxon>
    </lineage>
</organism>
<dbReference type="EMBL" id="LHPG02000013">
    <property type="protein sequence ID" value="PRW44423.1"/>
    <property type="molecule type" value="Genomic_DNA"/>
</dbReference>
<accession>A0A2P6TK13</accession>
<dbReference type="Gene3D" id="1.25.40.10">
    <property type="entry name" value="Tetratricopeptide repeat domain"/>
    <property type="match status" value="1"/>
</dbReference>
<dbReference type="OrthoDB" id="1902587at2759"/>
<dbReference type="AlphaFoldDB" id="A0A2P6TK13"/>
<dbReference type="STRING" id="3076.A0A2P6TK13"/>